<dbReference type="SUPFAM" id="SSF57196">
    <property type="entry name" value="EGF/Laminin"/>
    <property type="match status" value="2"/>
</dbReference>
<comment type="similarity">
    <text evidence="3">Belongs to the tenascin family. Teneurin subfamily.</text>
</comment>
<feature type="domain" description="EGF-like" evidence="12">
    <location>
        <begin position="284"/>
        <end position="315"/>
    </location>
</feature>
<gene>
    <name evidence="13" type="primary">Ten-m_6</name>
    <name evidence="13" type="ORF">TNIN_250411</name>
</gene>
<feature type="domain" description="EGF-like" evidence="12">
    <location>
        <begin position="151"/>
        <end position="183"/>
    </location>
</feature>
<evidence type="ECO:0000313" key="13">
    <source>
        <dbReference type="EMBL" id="GFY52621.1"/>
    </source>
</evidence>
<keyword evidence="5 11" id="KW-0245">EGF-like domain</keyword>
<keyword evidence="7" id="KW-0677">Repeat</keyword>
<sequence length="369" mass="40687">MYHIRYPSQYRKNSLDILPQNSKSKRKIRASFLSADFIPQEKKNIPMPRQDVSFLHFLEPGTWYFSIINDDSTSVGISFLPSLARDVPTSCPNNCHHHGNCHLGKCHCFPGYIGHDCADSVCPVHCSGNGRYVQGSCRCETGWKGTECNVPVTECEVNDCNNQGICVAGKCKCRPGYKGNHCEGVDCLDPFCAGHGACVNGQCWCKTGWRGVNCSEADNRLSRCFPDCNKHGVYDLESERCICFDHWAGPDCSRAKCGLDCGNNGQCEEGRCRCDNGWSGARCDQKTCDDRCHDHGQCNNGTCVCVQGWMGTHCTLEGCPDTCGGESKGHCVQEDGQWSCRCRDGWGGRDCKTKQETNCADDKDNDSGA</sequence>
<organism evidence="13 14">
    <name type="scientific">Trichonephila inaurata madagascariensis</name>
    <dbReference type="NCBI Taxonomy" id="2747483"/>
    <lineage>
        <taxon>Eukaryota</taxon>
        <taxon>Metazoa</taxon>
        <taxon>Ecdysozoa</taxon>
        <taxon>Arthropoda</taxon>
        <taxon>Chelicerata</taxon>
        <taxon>Arachnida</taxon>
        <taxon>Araneae</taxon>
        <taxon>Araneomorphae</taxon>
        <taxon>Entelegynae</taxon>
        <taxon>Araneoidea</taxon>
        <taxon>Nephilidae</taxon>
        <taxon>Trichonephila</taxon>
        <taxon>Trichonephila inaurata</taxon>
    </lineage>
</organism>
<dbReference type="Pfam" id="PF25024">
    <property type="entry name" value="EGF_TEN"/>
    <property type="match status" value="1"/>
</dbReference>
<proteinExistence type="inferred from homology"/>
<feature type="disulfide bond" evidence="11">
    <location>
        <begin position="173"/>
        <end position="182"/>
    </location>
</feature>
<comment type="caution">
    <text evidence="13">The sequence shown here is derived from an EMBL/GenBank/DDBJ whole genome shotgun (WGS) entry which is preliminary data.</text>
</comment>
<comment type="caution">
    <text evidence="11">Lacks conserved residue(s) required for the propagation of feature annotation.</text>
</comment>
<dbReference type="AlphaFoldDB" id="A0A8X7C0X0"/>
<dbReference type="EMBL" id="BMAV01008782">
    <property type="protein sequence ID" value="GFY52621.1"/>
    <property type="molecule type" value="Genomic_DNA"/>
</dbReference>
<dbReference type="Proteomes" id="UP000886998">
    <property type="component" value="Unassembled WGS sequence"/>
</dbReference>
<name>A0A8X7C0X0_9ARAC</name>
<evidence type="ECO:0000259" key="12">
    <source>
        <dbReference type="PROSITE" id="PS50026"/>
    </source>
</evidence>
<evidence type="ECO:0000256" key="1">
    <source>
        <dbReference type="ARBA" id="ARBA00004167"/>
    </source>
</evidence>
<evidence type="ECO:0000313" key="14">
    <source>
        <dbReference type="Proteomes" id="UP000886998"/>
    </source>
</evidence>
<evidence type="ECO:0000256" key="8">
    <source>
        <dbReference type="ARBA" id="ARBA00022989"/>
    </source>
</evidence>
<reference evidence="13" key="1">
    <citation type="submission" date="2020-08" db="EMBL/GenBank/DDBJ databases">
        <title>Multicomponent nature underlies the extraordinary mechanical properties of spider dragline silk.</title>
        <authorList>
            <person name="Kono N."/>
            <person name="Nakamura H."/>
            <person name="Mori M."/>
            <person name="Yoshida Y."/>
            <person name="Ohtoshi R."/>
            <person name="Malay A.D."/>
            <person name="Moran D.A.P."/>
            <person name="Tomita M."/>
            <person name="Numata K."/>
            <person name="Arakawa K."/>
        </authorList>
    </citation>
    <scope>NUCLEOTIDE SEQUENCE</scope>
</reference>
<evidence type="ECO:0000256" key="5">
    <source>
        <dbReference type="ARBA" id="ARBA00022536"/>
    </source>
</evidence>
<dbReference type="PROSITE" id="PS50026">
    <property type="entry name" value="EGF_3"/>
    <property type="match status" value="2"/>
</dbReference>
<dbReference type="GO" id="GO:0008045">
    <property type="term" value="P:motor neuron axon guidance"/>
    <property type="evidence" value="ECO:0007669"/>
    <property type="project" value="TreeGrafter"/>
</dbReference>
<dbReference type="SMART" id="SM00181">
    <property type="entry name" value="EGF"/>
    <property type="match status" value="8"/>
</dbReference>
<keyword evidence="4" id="KW-1003">Cell membrane</keyword>
<dbReference type="PANTHER" id="PTHR11219:SF69">
    <property type="entry name" value="TENEURIN-A"/>
    <property type="match status" value="1"/>
</dbReference>
<evidence type="ECO:0000256" key="3">
    <source>
        <dbReference type="ARBA" id="ARBA00009385"/>
    </source>
</evidence>
<feature type="disulfide bond" evidence="11">
    <location>
        <begin position="305"/>
        <end position="314"/>
    </location>
</feature>
<keyword evidence="10 11" id="KW-1015">Disulfide bond</keyword>
<keyword evidence="14" id="KW-1185">Reference proteome</keyword>
<dbReference type="GO" id="GO:0005886">
    <property type="term" value="C:plasma membrane"/>
    <property type="evidence" value="ECO:0007669"/>
    <property type="project" value="UniProtKB-SubCell"/>
</dbReference>
<evidence type="ECO:0000256" key="7">
    <source>
        <dbReference type="ARBA" id="ARBA00022737"/>
    </source>
</evidence>
<dbReference type="Gene3D" id="2.10.25.10">
    <property type="entry name" value="Laminin"/>
    <property type="match status" value="6"/>
</dbReference>
<evidence type="ECO:0000256" key="4">
    <source>
        <dbReference type="ARBA" id="ARBA00022475"/>
    </source>
</evidence>
<accession>A0A8X7C0X0</accession>
<dbReference type="FunFam" id="2.10.25.10:FF:000026">
    <property type="entry name" value="Teneurin transmembrane protein 2"/>
    <property type="match status" value="1"/>
</dbReference>
<dbReference type="GO" id="GO:0008038">
    <property type="term" value="P:neuron recognition"/>
    <property type="evidence" value="ECO:0007669"/>
    <property type="project" value="UniProtKB-ARBA"/>
</dbReference>
<dbReference type="PANTHER" id="PTHR11219">
    <property type="entry name" value="TENEURIN AND N-ACETYLGLUCOSAMINE-1-PHOSPHODIESTER ALPHA-N-ACETYLGLUCOSAMINIDASE"/>
    <property type="match status" value="1"/>
</dbReference>
<evidence type="ECO:0000256" key="10">
    <source>
        <dbReference type="ARBA" id="ARBA00023157"/>
    </source>
</evidence>
<evidence type="ECO:0000256" key="2">
    <source>
        <dbReference type="ARBA" id="ARBA00004236"/>
    </source>
</evidence>
<protein>
    <submittedName>
        <fullName evidence="13">Teneurin-m</fullName>
    </submittedName>
</protein>
<keyword evidence="8" id="KW-1133">Transmembrane helix</keyword>
<evidence type="ECO:0000256" key="6">
    <source>
        <dbReference type="ARBA" id="ARBA00022692"/>
    </source>
</evidence>
<feature type="disulfide bond" evidence="11">
    <location>
        <begin position="288"/>
        <end position="298"/>
    </location>
</feature>
<dbReference type="InterPro" id="IPR000742">
    <property type="entry name" value="EGF"/>
</dbReference>
<evidence type="ECO:0000256" key="11">
    <source>
        <dbReference type="PROSITE-ProRule" id="PRU00076"/>
    </source>
</evidence>
<comment type="subcellular location">
    <subcellularLocation>
        <location evidence="2">Cell membrane</location>
    </subcellularLocation>
    <subcellularLocation>
        <location evidence="1">Membrane</location>
        <topology evidence="1">Single-pass membrane protein</topology>
    </subcellularLocation>
</comment>
<dbReference type="PROSITE" id="PS00022">
    <property type="entry name" value="EGF_1"/>
    <property type="match status" value="3"/>
</dbReference>
<dbReference type="FunFam" id="2.10.25.10:FF:000021">
    <property type="entry name" value="Teneurin transmembrane protein 2"/>
    <property type="match status" value="1"/>
</dbReference>
<dbReference type="OrthoDB" id="442731at2759"/>
<evidence type="ECO:0000256" key="9">
    <source>
        <dbReference type="ARBA" id="ARBA00023136"/>
    </source>
</evidence>
<dbReference type="InterPro" id="IPR051216">
    <property type="entry name" value="Teneurin"/>
</dbReference>
<dbReference type="FunFam" id="2.10.25.10:FF:000013">
    <property type="entry name" value="Teneurin transmembrane protein 4"/>
    <property type="match status" value="1"/>
</dbReference>
<keyword evidence="9" id="KW-0472">Membrane</keyword>
<dbReference type="PROSITE" id="PS01186">
    <property type="entry name" value="EGF_2"/>
    <property type="match status" value="4"/>
</dbReference>
<keyword evidence="6" id="KW-0812">Transmembrane</keyword>